<accession>A0AAE7XQP5</accession>
<proteinExistence type="predicted"/>
<keyword evidence="2" id="KW-1185">Reference proteome</keyword>
<sequence>MQYIAAPANSWSDAASPDMFFFDRVKDNVDLLSPTDDRSLGLMLREARTTLGQNRRTMIVSGQKDSVYYLTELARITSGSSVALLAALARQTNRSWSQHSVPNLTGLYGSSNTSFQYVTLFPSRLNGSRDASMPMIGVRSAISAARTYAVFIGYSYRTKTDDVASVNALGYYTPPSSPSGGTFAYGENNTLTVTSDYTHASWPTSFSISDTGYGPSIAYTNAATTEARGLRIKSKLVDDETINLSDACLPYSGLLVRLKKGEDYSVEDNCIPSQLYPVDFSMSQKVLML</sequence>
<dbReference type="Proteomes" id="UP000827974">
    <property type="component" value="Segment"/>
</dbReference>
<evidence type="ECO:0000313" key="2">
    <source>
        <dbReference type="Proteomes" id="UP000827974"/>
    </source>
</evidence>
<reference evidence="1 2" key="1">
    <citation type="submission" date="2021-06" db="EMBL/GenBank/DDBJ databases">
        <title>Complete genome sequence of Erwinia phage pEa_SNUABM_2.</title>
        <authorList>
            <person name="Kim S.G."/>
            <person name="Park S.C."/>
        </authorList>
    </citation>
    <scope>NUCLEOTIDE SEQUENCE [LARGE SCALE GENOMIC DNA]</scope>
</reference>
<organism evidence="1 2">
    <name type="scientific">Erwinia phage pEa_SNUABM_2</name>
    <dbReference type="NCBI Taxonomy" id="2869547"/>
    <lineage>
        <taxon>Viruses</taxon>
        <taxon>Duplodnaviria</taxon>
        <taxon>Heunggongvirae</taxon>
        <taxon>Uroviricota</taxon>
        <taxon>Caudoviricetes</taxon>
        <taxon>Alexandravirus</taxon>
        <taxon>Alexandravirus SNUABM2</taxon>
    </lineage>
</organism>
<dbReference type="EMBL" id="MZ443786">
    <property type="protein sequence ID" value="QZE59434.1"/>
    <property type="molecule type" value="Genomic_DNA"/>
</dbReference>
<name>A0AAE7XQP5_9CAUD</name>
<gene>
    <name evidence="1" type="ORF">pEaSNUABM2_00190</name>
</gene>
<protein>
    <submittedName>
        <fullName evidence="1">Uncharacterized protein</fullName>
    </submittedName>
</protein>
<evidence type="ECO:0000313" key="1">
    <source>
        <dbReference type="EMBL" id="QZE59434.1"/>
    </source>
</evidence>